<dbReference type="RefSeq" id="WP_203653273.1">
    <property type="nucleotide sequence ID" value="NZ_BONR01000001.1"/>
</dbReference>
<keyword evidence="3" id="KW-1185">Reference proteome</keyword>
<feature type="transmembrane region" description="Helical" evidence="1">
    <location>
        <begin position="21"/>
        <end position="42"/>
    </location>
</feature>
<protein>
    <submittedName>
        <fullName evidence="2">Uncharacterized protein</fullName>
    </submittedName>
</protein>
<reference evidence="2" key="1">
    <citation type="submission" date="2021-01" db="EMBL/GenBank/DDBJ databases">
        <title>Whole genome shotgun sequence of Demequina activiva NBRC 110675.</title>
        <authorList>
            <person name="Komaki H."/>
            <person name="Tamura T."/>
        </authorList>
    </citation>
    <scope>NUCLEOTIDE SEQUENCE</scope>
    <source>
        <strain evidence="2">NBRC 110675</strain>
    </source>
</reference>
<keyword evidence="1" id="KW-1133">Transmembrane helix</keyword>
<evidence type="ECO:0000256" key="1">
    <source>
        <dbReference type="SAM" id="Phobius"/>
    </source>
</evidence>
<comment type="caution">
    <text evidence="2">The sequence shown here is derived from an EMBL/GenBank/DDBJ whole genome shotgun (WGS) entry which is preliminary data.</text>
</comment>
<feature type="transmembrane region" description="Helical" evidence="1">
    <location>
        <begin position="48"/>
        <end position="66"/>
    </location>
</feature>
<dbReference type="AlphaFoldDB" id="A0A919Q1D6"/>
<accession>A0A919Q1D6</accession>
<proteinExistence type="predicted"/>
<organism evidence="2 3">
    <name type="scientific">Demequina activiva</name>
    <dbReference type="NCBI Taxonomy" id="1582364"/>
    <lineage>
        <taxon>Bacteria</taxon>
        <taxon>Bacillati</taxon>
        <taxon>Actinomycetota</taxon>
        <taxon>Actinomycetes</taxon>
        <taxon>Micrococcales</taxon>
        <taxon>Demequinaceae</taxon>
        <taxon>Demequina</taxon>
    </lineage>
</organism>
<name>A0A919Q1D6_9MICO</name>
<evidence type="ECO:0000313" key="2">
    <source>
        <dbReference type="EMBL" id="GIG53849.1"/>
    </source>
</evidence>
<dbReference type="Proteomes" id="UP000652354">
    <property type="component" value="Unassembled WGS sequence"/>
</dbReference>
<evidence type="ECO:0000313" key="3">
    <source>
        <dbReference type="Proteomes" id="UP000652354"/>
    </source>
</evidence>
<gene>
    <name evidence="2" type="ORF">Dac01nite_06010</name>
</gene>
<sequence length="208" mass="22355">MTALPDDEVQYWNSRSAAARTILKGVVMAALGLGVIAIMIFWSDDLPVVGRVIFALIMAIPLFKGLGMLTTGIGMTTDEGKLAVAVSRQGVRAPGVGLTPWESVEKIQVFSGDRSASWRSVVGGAMSKDRDLRVVLTRKDDAQAPQVEMARSVAMAFESDLEGRDKEFYEIARLVHAAASERGIPMTVLAAGRPWVAEELGIPAAQQI</sequence>
<dbReference type="EMBL" id="BONR01000001">
    <property type="protein sequence ID" value="GIG53849.1"/>
    <property type="molecule type" value="Genomic_DNA"/>
</dbReference>
<keyword evidence="1" id="KW-0472">Membrane</keyword>
<keyword evidence="1" id="KW-0812">Transmembrane</keyword>